<keyword evidence="9" id="KW-0539">Nucleus</keyword>
<dbReference type="GO" id="GO:0006325">
    <property type="term" value="P:chromatin organization"/>
    <property type="evidence" value="ECO:0007669"/>
    <property type="project" value="UniProtKB-KW"/>
</dbReference>
<dbReference type="GO" id="GO:0005634">
    <property type="term" value="C:nucleus"/>
    <property type="evidence" value="ECO:0007669"/>
    <property type="project" value="UniProtKB-SubCell"/>
</dbReference>
<protein>
    <recommendedName>
        <fullName evidence="3">KAT8 regulatory NSL complex subunit 2</fullName>
    </recommendedName>
    <alternativeName>
        <fullName evidence="11">NSL complex protein NSL2</fullName>
    </alternativeName>
    <alternativeName>
        <fullName evidence="10">Non-specific lethal 2 homolog</fullName>
    </alternativeName>
</protein>
<keyword evidence="4" id="KW-1017">Isopeptide bond</keyword>
<comment type="function">
    <text evidence="12">Non-catalytic component of the NSL histone acetyltransferase complex, a multiprotein complex that mediates histone H4 acetylation at 'Lys-5'- and 'Lys-8' (H4K5ac and H4K8ac) at transcription start sites and promotes transcription initiation. Required for NSL complex stability and for transcription of intraciliary transport genes in both ciliated and non-ciliated cells by regulating histone H4 acetylation at 'Lys-5'- and 'Lys-12' (H4K5ac and H4K12ac). This is necessary for cilium assembly in ciliated cells and for organization of the microtubule cytoskeleton in non-ciliated cells. Required within the NSL complex to maintain nuclear architecture stability by promoting KAT8-mediated acetylation of lamin LMNA.</text>
</comment>
<dbReference type="EMBL" id="JAUIZM010000004">
    <property type="protein sequence ID" value="KAK1391075.1"/>
    <property type="molecule type" value="Genomic_DNA"/>
</dbReference>
<evidence type="ECO:0000256" key="8">
    <source>
        <dbReference type="ARBA" id="ARBA00023128"/>
    </source>
</evidence>
<keyword evidence="17" id="KW-1185">Reference proteome</keyword>
<proteinExistence type="predicted"/>
<evidence type="ECO:0000256" key="14">
    <source>
        <dbReference type="SAM" id="MobiDB-lite"/>
    </source>
</evidence>
<evidence type="ECO:0000256" key="4">
    <source>
        <dbReference type="ARBA" id="ARBA00022499"/>
    </source>
</evidence>
<dbReference type="AlphaFoldDB" id="A0AAD8IVV8"/>
<evidence type="ECO:0000256" key="10">
    <source>
        <dbReference type="ARBA" id="ARBA00032947"/>
    </source>
</evidence>
<name>A0AAD8IVV8_9APIA</name>
<evidence type="ECO:0000313" key="16">
    <source>
        <dbReference type="EMBL" id="KAK1391075.1"/>
    </source>
</evidence>
<keyword evidence="7" id="KW-0156">Chromatin regulator</keyword>
<evidence type="ECO:0000256" key="7">
    <source>
        <dbReference type="ARBA" id="ARBA00022853"/>
    </source>
</evidence>
<evidence type="ECO:0000256" key="12">
    <source>
        <dbReference type="ARBA" id="ARBA00093359"/>
    </source>
</evidence>
<dbReference type="Pfam" id="PF13891">
    <property type="entry name" value="zf-C3HC3H_KANSL2"/>
    <property type="match status" value="1"/>
</dbReference>
<comment type="subunit">
    <text evidence="13">Component of the NSL complex at least composed of KAT8/MOF, KANSL1, KANSL2, KANSL3, MCRS1, PHF20, OGT1/OGT, WDR5 and HCFC1.</text>
</comment>
<evidence type="ECO:0000256" key="3">
    <source>
        <dbReference type="ARBA" id="ARBA00015508"/>
    </source>
</evidence>
<feature type="compositionally biased region" description="Low complexity" evidence="14">
    <location>
        <begin position="1"/>
        <end position="37"/>
    </location>
</feature>
<evidence type="ECO:0000256" key="5">
    <source>
        <dbReference type="ARBA" id="ARBA00022553"/>
    </source>
</evidence>
<comment type="caution">
    <text evidence="16">The sequence shown here is derived from an EMBL/GenBank/DDBJ whole genome shotgun (WGS) entry which is preliminary data.</text>
</comment>
<sequence length="279" mass="31576">MMASSSNNTNFPNFPNSTNPNSSHDSQMSNPSNSQPQLVDPDSALSNSDYLTRREVLSRRSRKLHQLTKLYKDQYWALMEELKNQHGEYYWEYGKSPFVQDDDDRKNILNNCENRNDVRNCNGVRNDNVSNVECAENNEGGDVAGAVFSNRCAVQGCKMKAMQLTQYCNMHILRDERQMLYKGCGYVIKSSQAGPILCSKPILRAAVPSLCTPHMQKAEKHVARALKKAGLSGHSTSKLAPQFHVIVAEYVNQIQAKRRAARKVKKEPYEVNEEEDISL</sequence>
<dbReference type="PANTHER" id="PTHR13453:SF1">
    <property type="entry name" value="KAT8 REGULATORY NSL COMPLEX SUBUNIT 2"/>
    <property type="match status" value="1"/>
</dbReference>
<dbReference type="GO" id="GO:0044545">
    <property type="term" value="C:NSL complex"/>
    <property type="evidence" value="ECO:0007669"/>
    <property type="project" value="TreeGrafter"/>
</dbReference>
<dbReference type="Proteomes" id="UP001237642">
    <property type="component" value="Unassembled WGS sequence"/>
</dbReference>
<dbReference type="GO" id="GO:0005739">
    <property type="term" value="C:mitochondrion"/>
    <property type="evidence" value="ECO:0007669"/>
    <property type="project" value="UniProtKB-SubCell"/>
</dbReference>
<reference evidence="16" key="2">
    <citation type="submission" date="2023-05" db="EMBL/GenBank/DDBJ databases">
        <authorList>
            <person name="Schelkunov M.I."/>
        </authorList>
    </citation>
    <scope>NUCLEOTIDE SEQUENCE</scope>
    <source>
        <strain evidence="16">Hsosn_3</strain>
        <tissue evidence="16">Leaf</tissue>
    </source>
</reference>
<dbReference type="PANTHER" id="PTHR13453">
    <property type="entry name" value="KAT8 REGULATORY NSL COMPLEX SUBUNIT 2"/>
    <property type="match status" value="1"/>
</dbReference>
<evidence type="ECO:0000256" key="1">
    <source>
        <dbReference type="ARBA" id="ARBA00004123"/>
    </source>
</evidence>
<keyword evidence="5" id="KW-0597">Phosphoprotein</keyword>
<evidence type="ECO:0000313" key="17">
    <source>
        <dbReference type="Proteomes" id="UP001237642"/>
    </source>
</evidence>
<dbReference type="InterPro" id="IPR026316">
    <property type="entry name" value="NSL2"/>
</dbReference>
<feature type="domain" description="KANL2-like probable zinc-finger" evidence="15">
    <location>
        <begin position="152"/>
        <end position="215"/>
    </location>
</feature>
<evidence type="ECO:0000256" key="6">
    <source>
        <dbReference type="ARBA" id="ARBA00022843"/>
    </source>
</evidence>
<evidence type="ECO:0000256" key="13">
    <source>
        <dbReference type="ARBA" id="ARBA00093543"/>
    </source>
</evidence>
<feature type="region of interest" description="Disordered" evidence="14">
    <location>
        <begin position="1"/>
        <end position="47"/>
    </location>
</feature>
<gene>
    <name evidence="16" type="ORF">POM88_019253</name>
</gene>
<accession>A0AAD8IVV8</accession>
<keyword evidence="8" id="KW-0496">Mitochondrion</keyword>
<evidence type="ECO:0000256" key="9">
    <source>
        <dbReference type="ARBA" id="ARBA00023242"/>
    </source>
</evidence>
<evidence type="ECO:0000256" key="11">
    <source>
        <dbReference type="ARBA" id="ARBA00033378"/>
    </source>
</evidence>
<evidence type="ECO:0000256" key="2">
    <source>
        <dbReference type="ARBA" id="ARBA00004173"/>
    </source>
</evidence>
<organism evidence="16 17">
    <name type="scientific">Heracleum sosnowskyi</name>
    <dbReference type="NCBI Taxonomy" id="360622"/>
    <lineage>
        <taxon>Eukaryota</taxon>
        <taxon>Viridiplantae</taxon>
        <taxon>Streptophyta</taxon>
        <taxon>Embryophyta</taxon>
        <taxon>Tracheophyta</taxon>
        <taxon>Spermatophyta</taxon>
        <taxon>Magnoliopsida</taxon>
        <taxon>eudicotyledons</taxon>
        <taxon>Gunneridae</taxon>
        <taxon>Pentapetalae</taxon>
        <taxon>asterids</taxon>
        <taxon>campanulids</taxon>
        <taxon>Apiales</taxon>
        <taxon>Apiaceae</taxon>
        <taxon>Apioideae</taxon>
        <taxon>apioid superclade</taxon>
        <taxon>Tordylieae</taxon>
        <taxon>Tordyliinae</taxon>
        <taxon>Heracleum</taxon>
    </lineage>
</organism>
<reference evidence="16" key="1">
    <citation type="submission" date="2023-02" db="EMBL/GenBank/DDBJ databases">
        <title>Genome of toxic invasive species Heracleum sosnowskyi carries increased number of genes despite the absence of recent whole-genome duplications.</title>
        <authorList>
            <person name="Schelkunov M."/>
            <person name="Shtratnikova V."/>
            <person name="Makarenko M."/>
            <person name="Klepikova A."/>
            <person name="Omelchenko D."/>
            <person name="Novikova G."/>
            <person name="Obukhova E."/>
            <person name="Bogdanov V."/>
            <person name="Penin A."/>
            <person name="Logacheva M."/>
        </authorList>
    </citation>
    <scope>NUCLEOTIDE SEQUENCE</scope>
    <source>
        <strain evidence="16">Hsosn_3</strain>
        <tissue evidence="16">Leaf</tissue>
    </source>
</reference>
<dbReference type="InterPro" id="IPR025927">
    <property type="entry name" value="Znf_KANL2-like"/>
</dbReference>
<comment type="subcellular location">
    <subcellularLocation>
        <location evidence="2">Mitochondrion</location>
    </subcellularLocation>
    <subcellularLocation>
        <location evidence="1">Nucleus</location>
    </subcellularLocation>
</comment>
<keyword evidence="6" id="KW-0832">Ubl conjugation</keyword>
<evidence type="ECO:0000259" key="15">
    <source>
        <dbReference type="Pfam" id="PF13891"/>
    </source>
</evidence>